<reference evidence="5 6" key="1">
    <citation type="journal article" date="2019" name="Nat. Ecol. Evol.">
        <title>Megaphylogeny resolves global patterns of mushroom evolution.</title>
        <authorList>
            <person name="Varga T."/>
            <person name="Krizsan K."/>
            <person name="Foldi C."/>
            <person name="Dima B."/>
            <person name="Sanchez-Garcia M."/>
            <person name="Sanchez-Ramirez S."/>
            <person name="Szollosi G.J."/>
            <person name="Szarkandi J.G."/>
            <person name="Papp V."/>
            <person name="Albert L."/>
            <person name="Andreopoulos W."/>
            <person name="Angelini C."/>
            <person name="Antonin V."/>
            <person name="Barry K.W."/>
            <person name="Bougher N.L."/>
            <person name="Buchanan P."/>
            <person name="Buyck B."/>
            <person name="Bense V."/>
            <person name="Catcheside P."/>
            <person name="Chovatia M."/>
            <person name="Cooper J."/>
            <person name="Damon W."/>
            <person name="Desjardin D."/>
            <person name="Finy P."/>
            <person name="Geml J."/>
            <person name="Haridas S."/>
            <person name="Hughes K."/>
            <person name="Justo A."/>
            <person name="Karasinski D."/>
            <person name="Kautmanova I."/>
            <person name="Kiss B."/>
            <person name="Kocsube S."/>
            <person name="Kotiranta H."/>
            <person name="LaButti K.M."/>
            <person name="Lechner B.E."/>
            <person name="Liimatainen K."/>
            <person name="Lipzen A."/>
            <person name="Lukacs Z."/>
            <person name="Mihaltcheva S."/>
            <person name="Morgado L.N."/>
            <person name="Niskanen T."/>
            <person name="Noordeloos M.E."/>
            <person name="Ohm R.A."/>
            <person name="Ortiz-Santana B."/>
            <person name="Ovrebo C."/>
            <person name="Racz N."/>
            <person name="Riley R."/>
            <person name="Savchenko A."/>
            <person name="Shiryaev A."/>
            <person name="Soop K."/>
            <person name="Spirin V."/>
            <person name="Szebenyi C."/>
            <person name="Tomsovsky M."/>
            <person name="Tulloss R.E."/>
            <person name="Uehling J."/>
            <person name="Grigoriev I.V."/>
            <person name="Vagvolgyi C."/>
            <person name="Papp T."/>
            <person name="Martin F.M."/>
            <person name="Miettinen O."/>
            <person name="Hibbett D.S."/>
            <person name="Nagy L.G."/>
        </authorList>
    </citation>
    <scope>NUCLEOTIDE SEQUENCE [LARGE SCALE GENOMIC DNA]</scope>
    <source>
        <strain evidence="5 6">CBS 121175</strain>
    </source>
</reference>
<evidence type="ECO:0000313" key="6">
    <source>
        <dbReference type="Proteomes" id="UP000307440"/>
    </source>
</evidence>
<dbReference type="STRING" id="230819.A0A5C3KSQ8"/>
<name>A0A5C3KSQ8_COPMA</name>
<keyword evidence="6" id="KW-1185">Reference proteome</keyword>
<dbReference type="InterPro" id="IPR019415">
    <property type="entry name" value="FMP27_SW_RBG"/>
</dbReference>
<dbReference type="Pfam" id="PF10344">
    <property type="entry name" value="Hobbit"/>
    <property type="match status" value="2"/>
</dbReference>
<dbReference type="OrthoDB" id="1562405at2759"/>
<sequence length="2727" mass="303610">MTLKFEGLKVEIDKQEVSNQSENTKASWFAFLSPTPILNQFRRLYDGALRYLEPLVRPIARRYLVACLKVAIRVVPKITQAVSLEVLDATMTFTAIPGMKIVAKEITLAASITLNEAEQEGEVVLNEAIPVADAVNRAQGMAIWSNRLRDGFRRSLDRAWGMTQGTGKITFNIFDVEGTTRSNSQGKPFTTSFLSIPDKIQLTAGMEFNPRAGLIERHTLDVALSLGRVSAQADVMNVVLSQLKPVDSPKPPPVAQKPIIPSLNMEALRSSSFFSSPRFSSALQSALPSFTSSLFSGGPKSGPMSPFTPRTANALSPKAFKSPTSPFFRAISASIGPRRTPYLARSSKLKEENNISTLSVVKRVEMHVGAIELSVSTASPFAPYQARIQGFDATFGLAESSKSQLHRKWLGNRRPTEKHDPDTYSLDVSIGPLKAQKETNLGVFPLLYMGPIESVVVAHQWPAPLLTASPFLKGDPNSSFVGLSVAVSSIEATQRLDHLRELLESLPTKKAFPPEPRVESPTPLAPLPKPLALPRIAFDLDCGPISARLIFTSSGQELRALEARTNGVVANLVSEYHNASPATTQLYPSSTSVLPVDMHALLSVNIEPVTVHTRSTLDFFADAEELEDPSVFSAGAVQFTTNIRAVAETDGPAESAAIIDKSTISCNSHLRLDSISIELWNPDVVDSVHQFLSLVPRLPSQPSPSPIDRPPLRKPPIGIIFTASLAQCVAFVTAPDINPNDTYELSRGLSFRTEVGLELSSINQGHVRWYDDFSAENRNKLRLSNQSAIQRAITSSKAATTPLRRDPVVIQVQLQNSVVRSLVATQFAPSEPLISETLDVPQLPQDFIRVNHIQLVGSLSSSPEEEKSGNLDDCALSVDIPFVRADFKLSHVYSVLLAVQTLESLQARRSGPKSTPRPRSNLRLDVRLAIATTQIYWALPKRNIVTRIDGMRARVSPREAPEVGFGQARLFVPLPARVDRWEPTEQGRWDELLNLHEWEVSLVLEKPHQSVAITGRSASLRIPHGFVFHDLIMDASVLAKALGHITHITKAGRFWKMSSPEAEGPKHVPHISLRLAFLSLEVQDDPFEAKLGRIWQAGVEANKHRIEREEAFSAKVAAIAVAEGHVSAAGRPDQEYQFDTKHSVTIDNARQRLDDVHVLDWRMRLEKLKGFRVREEEAILYRLFGTRQPQATLSDQHEPDLVPVPERCKSYAPLLRLNLENLNLMIGGPAFPLDELSTFLHAQGNGIPEDTQYSLLIPLHIHFTLSALKVTLRDYPIPLLHILPHEAGSDKIAFTFDTDLVVAEEMGTEASVEWFECHIIDPSNALDNESPWSLSIPKTIMPVKTYASPSINVDSPFPTIIGWGVSSGPAMQDVMRVVETMTSPPQDPSPVMGFWDKMRLIMHWKLDMAFSGPVQVYIKGTRSPYEMVESGAGFVLAWEGSPRIKLGFENVQKELIQVTSEAMTFSVPDLDHIQPSTLIPSVTRTLGIPKPFKKVWARLNSGVRFGVGFLPERACGTDCSECAGAPRERKCRLFTFKPHYQVLMEKKPFVPELKSEADSYNGFRSDFVHFSFSLESALKKAAGKNRTDRDYSSLHLTPKVFAQFWSWCTLFDGALGLPIRQGDYYPPKPISPKLGRHIATLKYRISIPHLYVMHGYIDESRETWADGITSWVGVKGMVDEFHVDMHQREEETTVPGPIPGTTRTLRRKPFNAAEVVLKGLDLRTFLATFSDPLKKKAPMAAPPQRSNYRKHSGLPVTSPSSPWHDMNDFIELDWQPKEDPVLNLIPVVTCPRFSYFKRISASQDHTVTHKFGNEDSHVCLLDKEPSAPRVQILLASARAAELRRLIRKASQKSVGKFVLDQQTAEKMVSLLEDYVALLQDLEAGNSTTSDLQSYFLPSEIISTAEWAEFENVYHIHCPSIFLDAAIRDIMMQYYHCSLARKGLEYHMATRAVKFIRDQANAAGVGDRESESEETTSQSETINIATSAFRKMLGTEKPSVEIVHETKVANLETPDPLDGWEGGISLRKSHCCLLLKPQIVLRGSDAKDTCIIAASQAKLQSYAIMDKLNSDDPVSGKVMSRNYTSLSGMQAYSPTAPVALGNSSIPLEVLIDLRCETRQFERLVPQTDASFHYDKFNRLRLRNKATSAVTRTSTNESGTNPGNHLKDQTDLVRIHIPRFTVSAGTEHFEAISNVVTKLLLFSDPAHKTRLDRLETMIFAYDFRDLTSAAKAICDLQGRLRDASETQQMAIKNPKRANTEEDRISALQLKAHIFTLQEELSLLFDAIKLAQDRFDASAEQNNALLLHTSSSEISWRMLDERRNLLAKLVVQDINFHWLNRQDSSTVNHLTVGNLTAFDGSRYATWAEIISKYDEPANHPLLKKGLFCLARWTILPPVGGITIYENFELFFHPMRLQIDAKVGHRIMEYVWPARKERQSQVTAGTEASKTSPSRSSVDSPNGLQPPTQTSSSLPAPRRLVSSRSFTDLRAATTSAFLLKNRSTDSLNKPTTAGEPQAQANDSSEAAVMRTRSTQKTFVLVRIASLNLLLSISKEGSFECRDARIKTRDLEYRNQTWSFEELVNQFIPSNMGWKGWIKMAFHQPLLPVLPVAKELLSKTKWTASKNPQIHDHPLKLLHPRLLATDDDSRLHWLHNEGTKVTVGSSSTKTWKNPLRSKNDSPPVAPPLVMESSSSKEPDSSPTKRPESRNRVKSLFSKHKATPPKSKKDDVL</sequence>
<organism evidence="5 6">
    <name type="scientific">Coprinopsis marcescibilis</name>
    <name type="common">Agaric fungus</name>
    <name type="synonym">Psathyrella marcescibilis</name>
    <dbReference type="NCBI Taxonomy" id="230819"/>
    <lineage>
        <taxon>Eukaryota</taxon>
        <taxon>Fungi</taxon>
        <taxon>Dikarya</taxon>
        <taxon>Basidiomycota</taxon>
        <taxon>Agaricomycotina</taxon>
        <taxon>Agaricomycetes</taxon>
        <taxon>Agaricomycetidae</taxon>
        <taxon>Agaricales</taxon>
        <taxon>Agaricineae</taxon>
        <taxon>Psathyrellaceae</taxon>
        <taxon>Coprinopsis</taxon>
    </lineage>
</organism>
<evidence type="ECO:0000256" key="1">
    <source>
        <dbReference type="SAM" id="MobiDB-lite"/>
    </source>
</evidence>
<feature type="compositionally biased region" description="Basic and acidic residues" evidence="1">
    <location>
        <begin position="2689"/>
        <end position="2705"/>
    </location>
</feature>
<feature type="region of interest" description="Disordered" evidence="1">
    <location>
        <begin position="2146"/>
        <end position="2165"/>
    </location>
</feature>
<accession>A0A5C3KSQ8</accession>
<evidence type="ECO:0000259" key="3">
    <source>
        <dbReference type="SMART" id="SM01215"/>
    </source>
</evidence>
<gene>
    <name evidence="5" type="ORF">FA15DRAFT_705606</name>
</gene>
<evidence type="ECO:0000313" key="5">
    <source>
        <dbReference type="EMBL" id="TFK23245.1"/>
    </source>
</evidence>
<feature type="domain" description="FMP27 SW motif-containing RBG unit" evidence="3">
    <location>
        <begin position="1148"/>
        <end position="1256"/>
    </location>
</feature>
<dbReference type="PANTHER" id="PTHR15678:SF6">
    <property type="entry name" value="BRIDGE-LIKE LIPID TRANSFER PROTEIN FAMILY MEMBER 2"/>
    <property type="match status" value="1"/>
</dbReference>
<feature type="domain" description="FMP27/BLTP2/Hobbit GFWDK motif-containing RBG unit" evidence="2">
    <location>
        <begin position="1274"/>
        <end position="1427"/>
    </location>
</feature>
<feature type="compositionally biased region" description="Polar residues" evidence="1">
    <location>
        <begin position="2436"/>
        <end position="2470"/>
    </location>
</feature>
<feature type="region of interest" description="Disordered" evidence="1">
    <location>
        <begin position="2434"/>
        <end position="2473"/>
    </location>
</feature>
<dbReference type="PANTHER" id="PTHR15678">
    <property type="entry name" value="ANTIGEN MLAA-22-RELATED"/>
    <property type="match status" value="1"/>
</dbReference>
<dbReference type="InterPro" id="IPR045167">
    <property type="entry name" value="Hobbit"/>
</dbReference>
<proteinExistence type="predicted"/>
<feature type="compositionally biased region" description="Polar residues" evidence="1">
    <location>
        <begin position="2146"/>
        <end position="2161"/>
    </location>
</feature>
<dbReference type="EMBL" id="ML210222">
    <property type="protein sequence ID" value="TFK23245.1"/>
    <property type="molecule type" value="Genomic_DNA"/>
</dbReference>
<feature type="region of interest" description="Disordered" evidence="1">
    <location>
        <begin position="2498"/>
        <end position="2524"/>
    </location>
</feature>
<dbReference type="SMART" id="SM01214">
    <property type="entry name" value="Fmp27_GFWDK"/>
    <property type="match status" value="1"/>
</dbReference>
<dbReference type="InterPro" id="IPR019441">
    <property type="entry name" value="FMP27/BLTP2/Hobbit_GFWDK_RBG"/>
</dbReference>
<dbReference type="InterPro" id="IPR019449">
    <property type="entry name" value="FMP27_WPPW_RBG"/>
</dbReference>
<feature type="region of interest" description="Disordered" evidence="1">
    <location>
        <begin position="1736"/>
        <end position="1760"/>
    </location>
</feature>
<dbReference type="SMART" id="SM01216">
    <property type="entry name" value="Fmp27_WPPW"/>
    <property type="match status" value="1"/>
</dbReference>
<evidence type="ECO:0000259" key="2">
    <source>
        <dbReference type="SMART" id="SM01214"/>
    </source>
</evidence>
<feature type="domain" description="FMP27 WPPW motif-containing RBG unit" evidence="4">
    <location>
        <begin position="1673"/>
        <end position="2109"/>
    </location>
</feature>
<dbReference type="SMART" id="SM01215">
    <property type="entry name" value="Fmp27_SW"/>
    <property type="match status" value="1"/>
</dbReference>
<evidence type="ECO:0000259" key="4">
    <source>
        <dbReference type="SMART" id="SM01216"/>
    </source>
</evidence>
<dbReference type="Proteomes" id="UP000307440">
    <property type="component" value="Unassembled WGS sequence"/>
</dbReference>
<feature type="region of interest" description="Disordered" evidence="1">
    <location>
        <begin position="2657"/>
        <end position="2727"/>
    </location>
</feature>
<protein>
    <submittedName>
        <fullName evidence="5">Uncharacterized protein</fullName>
    </submittedName>
</protein>